<comment type="caution">
    <text evidence="1">The sequence shown here is derived from an EMBL/GenBank/DDBJ whole genome shotgun (WGS) entry which is preliminary data.</text>
</comment>
<evidence type="ECO:0000313" key="2">
    <source>
        <dbReference type="Proteomes" id="UP000886998"/>
    </source>
</evidence>
<sequence>MKATVKKAQTGSSSRALSSSDVFALEPLGLGCEKDWGCIWKTYFSLATKNITFSNLIQYQPYFYSYLSPSDEHHPISKTHATSHHHPIHTDRIDSLADKFSVISRSRVLQDSLLLETVE</sequence>
<protein>
    <submittedName>
        <fullName evidence="1">Uncharacterized protein</fullName>
    </submittedName>
</protein>
<name>A0A8X7CD92_9ARAC</name>
<dbReference type="EMBL" id="BMAV01013236">
    <property type="protein sequence ID" value="GFY60664.1"/>
    <property type="molecule type" value="Genomic_DNA"/>
</dbReference>
<dbReference type="Proteomes" id="UP000886998">
    <property type="component" value="Unassembled WGS sequence"/>
</dbReference>
<dbReference type="AlphaFoldDB" id="A0A8X7CD92"/>
<gene>
    <name evidence="1" type="ORF">TNIN_463231</name>
</gene>
<evidence type="ECO:0000313" key="1">
    <source>
        <dbReference type="EMBL" id="GFY60664.1"/>
    </source>
</evidence>
<proteinExistence type="predicted"/>
<accession>A0A8X7CD92</accession>
<reference evidence="1" key="1">
    <citation type="submission" date="2020-08" db="EMBL/GenBank/DDBJ databases">
        <title>Multicomponent nature underlies the extraordinary mechanical properties of spider dragline silk.</title>
        <authorList>
            <person name="Kono N."/>
            <person name="Nakamura H."/>
            <person name="Mori M."/>
            <person name="Yoshida Y."/>
            <person name="Ohtoshi R."/>
            <person name="Malay A.D."/>
            <person name="Moran D.A.P."/>
            <person name="Tomita M."/>
            <person name="Numata K."/>
            <person name="Arakawa K."/>
        </authorList>
    </citation>
    <scope>NUCLEOTIDE SEQUENCE</scope>
</reference>
<organism evidence="1 2">
    <name type="scientific">Trichonephila inaurata madagascariensis</name>
    <dbReference type="NCBI Taxonomy" id="2747483"/>
    <lineage>
        <taxon>Eukaryota</taxon>
        <taxon>Metazoa</taxon>
        <taxon>Ecdysozoa</taxon>
        <taxon>Arthropoda</taxon>
        <taxon>Chelicerata</taxon>
        <taxon>Arachnida</taxon>
        <taxon>Araneae</taxon>
        <taxon>Araneomorphae</taxon>
        <taxon>Entelegynae</taxon>
        <taxon>Araneoidea</taxon>
        <taxon>Nephilidae</taxon>
        <taxon>Trichonephila</taxon>
        <taxon>Trichonephila inaurata</taxon>
    </lineage>
</organism>
<keyword evidence="2" id="KW-1185">Reference proteome</keyword>